<dbReference type="CDD" id="cd22247">
    <property type="entry name" value="MCM8_WHD"/>
    <property type="match status" value="1"/>
</dbReference>
<dbReference type="SUPFAM" id="SSF52540">
    <property type="entry name" value="P-loop containing nucleoside triphosphate hydrolases"/>
    <property type="match status" value="1"/>
</dbReference>
<dbReference type="Pfam" id="PF17855">
    <property type="entry name" value="MCM_lid"/>
    <property type="match status" value="1"/>
</dbReference>
<keyword evidence="5 7" id="KW-0238">DNA-binding</keyword>
<dbReference type="GO" id="GO:0017116">
    <property type="term" value="F:single-stranded DNA helicase activity"/>
    <property type="evidence" value="ECO:0007669"/>
    <property type="project" value="TreeGrafter"/>
</dbReference>
<dbReference type="InterPro" id="IPR033762">
    <property type="entry name" value="MCM_OB"/>
</dbReference>
<dbReference type="Pfam" id="PF26065">
    <property type="entry name" value="MCM8_N"/>
    <property type="match status" value="1"/>
</dbReference>
<dbReference type="AlphaFoldDB" id="A0A0A1WUZ9"/>
<dbReference type="InterPro" id="IPR031327">
    <property type="entry name" value="MCM"/>
</dbReference>
<dbReference type="InterPro" id="IPR012340">
    <property type="entry name" value="NA-bd_OB-fold"/>
</dbReference>
<reference evidence="9" key="2">
    <citation type="journal article" date="2015" name="Gigascience">
        <title>Reconstructing a comprehensive transcriptome assembly of a white-pupal translocated strain of the pest fruit fly Bactrocera cucurbitae.</title>
        <authorList>
            <person name="Sim S.B."/>
            <person name="Calla B."/>
            <person name="Hall B."/>
            <person name="DeRego T."/>
            <person name="Geib S.M."/>
        </authorList>
    </citation>
    <scope>NUCLEOTIDE SEQUENCE</scope>
</reference>
<comment type="subcellular location">
    <subcellularLocation>
        <location evidence="1">Nucleus</location>
    </subcellularLocation>
</comment>
<dbReference type="PROSITE" id="PS50051">
    <property type="entry name" value="MCM_2"/>
    <property type="match status" value="1"/>
</dbReference>
<name>A0A0A1WUZ9_ZEUCU</name>
<reference evidence="9" key="1">
    <citation type="submission" date="2014-11" db="EMBL/GenBank/DDBJ databases">
        <authorList>
            <person name="Geib S."/>
        </authorList>
    </citation>
    <scope>NUCLEOTIDE SEQUENCE</scope>
</reference>
<dbReference type="Pfam" id="PF00493">
    <property type="entry name" value="MCM"/>
    <property type="match status" value="1"/>
</dbReference>
<dbReference type="SMART" id="SM00350">
    <property type="entry name" value="MCM"/>
    <property type="match status" value="1"/>
</dbReference>
<dbReference type="InterPro" id="IPR058767">
    <property type="entry name" value="MCM8_N"/>
</dbReference>
<dbReference type="PANTHER" id="PTHR11630:SF47">
    <property type="entry name" value="DNA HELICASE MCM8"/>
    <property type="match status" value="1"/>
</dbReference>
<evidence type="ECO:0000256" key="6">
    <source>
        <dbReference type="ARBA" id="ARBA00023242"/>
    </source>
</evidence>
<evidence type="ECO:0000256" key="4">
    <source>
        <dbReference type="ARBA" id="ARBA00022840"/>
    </source>
</evidence>
<keyword evidence="6" id="KW-0539">Nucleus</keyword>
<evidence type="ECO:0000256" key="7">
    <source>
        <dbReference type="RuleBase" id="RU004070"/>
    </source>
</evidence>
<dbReference type="InterPro" id="IPR001208">
    <property type="entry name" value="MCM_dom"/>
</dbReference>
<evidence type="ECO:0000259" key="8">
    <source>
        <dbReference type="PROSITE" id="PS50051"/>
    </source>
</evidence>
<dbReference type="EMBL" id="GBXI01011413">
    <property type="protein sequence ID" value="JAD02879.1"/>
    <property type="molecule type" value="Transcribed_RNA"/>
</dbReference>
<protein>
    <submittedName>
        <fullName evidence="9">DNA replication licensing factor REC</fullName>
    </submittedName>
</protein>
<proteinExistence type="inferred from homology"/>
<dbReference type="Gene3D" id="3.40.50.300">
    <property type="entry name" value="P-loop containing nucleotide triphosphate hydrolases"/>
    <property type="match status" value="1"/>
</dbReference>
<comment type="similarity">
    <text evidence="2 7">Belongs to the MCM family.</text>
</comment>
<dbReference type="GO" id="GO:0042555">
    <property type="term" value="C:MCM complex"/>
    <property type="evidence" value="ECO:0007669"/>
    <property type="project" value="TreeGrafter"/>
</dbReference>
<dbReference type="InterPro" id="IPR041562">
    <property type="entry name" value="MCM_lid"/>
</dbReference>
<keyword evidence="4 7" id="KW-0067">ATP-binding</keyword>
<dbReference type="GO" id="GO:0005524">
    <property type="term" value="F:ATP binding"/>
    <property type="evidence" value="ECO:0007669"/>
    <property type="project" value="UniProtKB-KW"/>
</dbReference>
<gene>
    <name evidence="9" type="primary">rec</name>
    <name evidence="9" type="ORF">g.18585</name>
</gene>
<evidence type="ECO:0000256" key="3">
    <source>
        <dbReference type="ARBA" id="ARBA00022741"/>
    </source>
</evidence>
<keyword evidence="3 7" id="KW-0547">Nucleotide-binding</keyword>
<organism evidence="9">
    <name type="scientific">Zeugodacus cucurbitae</name>
    <name type="common">Melon fruit fly</name>
    <name type="synonym">Bactrocera cucurbitae</name>
    <dbReference type="NCBI Taxonomy" id="28588"/>
    <lineage>
        <taxon>Eukaryota</taxon>
        <taxon>Metazoa</taxon>
        <taxon>Ecdysozoa</taxon>
        <taxon>Arthropoda</taxon>
        <taxon>Hexapoda</taxon>
        <taxon>Insecta</taxon>
        <taxon>Pterygota</taxon>
        <taxon>Neoptera</taxon>
        <taxon>Endopterygota</taxon>
        <taxon>Diptera</taxon>
        <taxon>Brachycera</taxon>
        <taxon>Muscomorpha</taxon>
        <taxon>Tephritoidea</taxon>
        <taxon>Tephritidae</taxon>
        <taxon>Zeugodacus</taxon>
        <taxon>Zeugodacus</taxon>
    </lineage>
</organism>
<evidence type="ECO:0000313" key="9">
    <source>
        <dbReference type="EMBL" id="JAD02879.1"/>
    </source>
</evidence>
<dbReference type="PANTHER" id="PTHR11630">
    <property type="entry name" value="DNA REPLICATION LICENSING FACTOR MCM FAMILY MEMBER"/>
    <property type="match status" value="1"/>
</dbReference>
<dbReference type="Gene3D" id="2.20.28.10">
    <property type="match status" value="1"/>
</dbReference>
<dbReference type="InterPro" id="IPR027417">
    <property type="entry name" value="P-loop_NTPase"/>
</dbReference>
<accession>A0A0A1WUZ9</accession>
<dbReference type="GO" id="GO:0006310">
    <property type="term" value="P:DNA recombination"/>
    <property type="evidence" value="ECO:0007669"/>
    <property type="project" value="UniProtKB-ARBA"/>
</dbReference>
<evidence type="ECO:0000256" key="2">
    <source>
        <dbReference type="ARBA" id="ARBA00008010"/>
    </source>
</evidence>
<dbReference type="SUPFAM" id="SSF50249">
    <property type="entry name" value="Nucleic acid-binding proteins"/>
    <property type="match status" value="1"/>
</dbReference>
<dbReference type="GO" id="GO:0005634">
    <property type="term" value="C:nucleus"/>
    <property type="evidence" value="ECO:0007669"/>
    <property type="project" value="UniProtKB-SubCell"/>
</dbReference>
<evidence type="ECO:0000256" key="5">
    <source>
        <dbReference type="ARBA" id="ARBA00023125"/>
    </source>
</evidence>
<dbReference type="GO" id="GO:0003697">
    <property type="term" value="F:single-stranded DNA binding"/>
    <property type="evidence" value="ECO:0007669"/>
    <property type="project" value="TreeGrafter"/>
</dbReference>
<dbReference type="Pfam" id="PF25051">
    <property type="entry name" value="WHD_MCM8"/>
    <property type="match status" value="1"/>
</dbReference>
<dbReference type="Pfam" id="PF17207">
    <property type="entry name" value="MCM_OB"/>
    <property type="match status" value="1"/>
</dbReference>
<dbReference type="Gene3D" id="2.40.50.140">
    <property type="entry name" value="Nucleic acid-binding proteins"/>
    <property type="match status" value="1"/>
</dbReference>
<dbReference type="PRINTS" id="PR01657">
    <property type="entry name" value="MCMFAMILY"/>
</dbReference>
<sequence length="863" mass="96396">MNPSTTRPTGRFIRGRGRGGGAYRPYFYFRRNGRTIPAGGGGNTNAAARANFSGCRGQGRGATHNNYYTHPPNVILDSTFLRPECYAAPDDSHQAVQSYRADMPLPCPGWYLYFPQEPYKEESTLAQRIKAVEEHYTKNQNSYDLKQIQQDKWFKLDAIHVCDDKVLINVWPQLKEDMLERAQRTLATFAVAMHKVLTMDAVNSATSQQACDKNVYVPRCTLPRKIYVRPHGFAEINLISDLDRSLLGSLCTVRGVVSAIGIVEAAASWIAYQCPRCKQEQSMKQNGFYISRPYNCKKEGCRAKKNFIEQRSSPFTRITPQQIVQLQESNIQAPLDREFDSSNTLDVELRYDLVDTLVTGEEVIICGVIKIRTLDDEQNTNPSSSVYTSQIYMKAVSIHKAKHSGHIFTQRDMDAISMINSEPDSFKLLSHSVAPELHGEEIVKAGVLLSLFGGAGSQIHDEAEINVLLVGDPGIGKSHLLEMCAKISDRGTYLSGKHWSPATQSLTSALQGRTSDILTSGALTISKTGHCAIDDIDRLAPQQDILLQIMQSKIVSLPFHNLYATMSMPTSLIAAANSLRGHYDHSRPLTENSRLSTALLQHFHLVFLLLDKSNKDLDTSLTDHIKAIHDGIKKNTAIAERFDRKPKTNNSMNLSVNDDELDDEQYDLSVRLKLKIDICGEEELDLLPPILLKKFIAYARQRLRPLLNDEAAEALKSFYMSLRDKTGEEQRCNVTTSHLAGLICLSQARARVDFAEVVTKLHVRDVLCIVRHSIADTTLSDYVDRNPATTTAPTSQRGTVKKFIQMLELRAKALGRCMFNYDEIKDMAGQAGIACGVSNLVEIANLQGYLLKKGPNVYEVMID</sequence>
<feature type="domain" description="MCM C-terminal AAA(+) ATPase" evidence="8">
    <location>
        <begin position="425"/>
        <end position="625"/>
    </location>
</feature>
<evidence type="ECO:0000256" key="1">
    <source>
        <dbReference type="ARBA" id="ARBA00004123"/>
    </source>
</evidence>
<dbReference type="InterPro" id="IPR056875">
    <property type="entry name" value="MCM8/REC_WHD"/>
</dbReference>